<organism evidence="2 3">
    <name type="scientific">Pycnoporus cinnabarinus</name>
    <name type="common">Cinnabar-red polypore</name>
    <name type="synonym">Trametes cinnabarina</name>
    <dbReference type="NCBI Taxonomy" id="5643"/>
    <lineage>
        <taxon>Eukaryota</taxon>
        <taxon>Fungi</taxon>
        <taxon>Dikarya</taxon>
        <taxon>Basidiomycota</taxon>
        <taxon>Agaricomycotina</taxon>
        <taxon>Agaricomycetes</taxon>
        <taxon>Polyporales</taxon>
        <taxon>Polyporaceae</taxon>
        <taxon>Trametes</taxon>
    </lineage>
</organism>
<dbReference type="OMA" id="FQTVGRP"/>
<reference evidence="2" key="1">
    <citation type="submission" date="2014-01" db="EMBL/GenBank/DDBJ databases">
        <title>The genome of the white-rot fungus Pycnoporus cinnabarinus: a basidiomycete model with a versatile arsenal for lignocellulosic biomass breakdown.</title>
        <authorList>
            <person name="Levasseur A."/>
            <person name="Lomascolo A."/>
            <person name="Ruiz-Duenas F.J."/>
            <person name="Uzan E."/>
            <person name="Piumi F."/>
            <person name="Kues U."/>
            <person name="Ram A.F.J."/>
            <person name="Murat C."/>
            <person name="Haon M."/>
            <person name="Benoit I."/>
            <person name="Arfi Y."/>
            <person name="Chevret D."/>
            <person name="Drula E."/>
            <person name="Kwon M.J."/>
            <person name="Gouret P."/>
            <person name="Lesage-Meessen L."/>
            <person name="Lombard V."/>
            <person name="Mariette J."/>
            <person name="Noirot C."/>
            <person name="Park J."/>
            <person name="Patyshakuliyeva A."/>
            <person name="Wieneger R.A.B."/>
            <person name="Wosten H.A.B."/>
            <person name="Martin F."/>
            <person name="Coutinho P.M."/>
            <person name="de Vries R."/>
            <person name="Martinez A.T."/>
            <person name="Klopp C."/>
            <person name="Pontarotti P."/>
            <person name="Henrissat B."/>
            <person name="Record E."/>
        </authorList>
    </citation>
    <scope>NUCLEOTIDE SEQUENCE [LARGE SCALE GENOMIC DNA]</scope>
    <source>
        <strain evidence="2">BRFM137</strain>
    </source>
</reference>
<evidence type="ECO:0000313" key="2">
    <source>
        <dbReference type="EMBL" id="CDO76163.1"/>
    </source>
</evidence>
<proteinExistence type="predicted"/>
<sequence>MVEEQSIHVFTTSTHNFISLASSPPLLIHPPLSLITMSSIRRHDLADRANLTDEATTFKKPYQTVDRPPVTERDIHEQYMQDPPHNTPYEPSTDRKTRGLKEGAKEETDPKQDGVLGDQPVGKIQKSTALEDLTTESSVHPGNPSS</sequence>
<protein>
    <submittedName>
        <fullName evidence="2">Uncharacterized protein</fullName>
    </submittedName>
</protein>
<dbReference type="AlphaFoldDB" id="A0A060SUL5"/>
<feature type="compositionally biased region" description="Basic and acidic residues" evidence="1">
    <location>
        <begin position="69"/>
        <end position="79"/>
    </location>
</feature>
<evidence type="ECO:0000256" key="1">
    <source>
        <dbReference type="SAM" id="MobiDB-lite"/>
    </source>
</evidence>
<gene>
    <name evidence="2" type="ORF">BN946_scf184740.g6</name>
</gene>
<dbReference type="OrthoDB" id="3224585at2759"/>
<feature type="compositionally biased region" description="Basic and acidic residues" evidence="1">
    <location>
        <begin position="92"/>
        <end position="112"/>
    </location>
</feature>
<name>A0A060SUL5_PYCCI</name>
<dbReference type="Proteomes" id="UP000029665">
    <property type="component" value="Unassembled WGS sequence"/>
</dbReference>
<keyword evidence="3" id="KW-1185">Reference proteome</keyword>
<accession>A0A060SUL5</accession>
<comment type="caution">
    <text evidence="2">The sequence shown here is derived from an EMBL/GenBank/DDBJ whole genome shotgun (WGS) entry which is preliminary data.</text>
</comment>
<feature type="compositionally biased region" description="Polar residues" evidence="1">
    <location>
        <begin position="135"/>
        <end position="146"/>
    </location>
</feature>
<evidence type="ECO:0000313" key="3">
    <source>
        <dbReference type="Proteomes" id="UP000029665"/>
    </source>
</evidence>
<feature type="region of interest" description="Disordered" evidence="1">
    <location>
        <begin position="57"/>
        <end position="146"/>
    </location>
</feature>
<dbReference type="EMBL" id="CCBP010000344">
    <property type="protein sequence ID" value="CDO76163.1"/>
    <property type="molecule type" value="Genomic_DNA"/>
</dbReference>
<dbReference type="HOGENOM" id="CLU_1778427_0_0_1"/>